<dbReference type="EMBL" id="BMIF01000003">
    <property type="protein sequence ID" value="GGA61797.1"/>
    <property type="molecule type" value="Genomic_DNA"/>
</dbReference>
<keyword evidence="6" id="KW-0521">NADP</keyword>
<dbReference type="InterPro" id="IPR029903">
    <property type="entry name" value="RmlD-like-bd"/>
</dbReference>
<protein>
    <recommendedName>
        <fullName evidence="4 6">dTDP-4-dehydrorhamnose reductase</fullName>
        <ecNumber evidence="3 6">1.1.1.133</ecNumber>
    </recommendedName>
</protein>
<evidence type="ECO:0000256" key="5">
    <source>
        <dbReference type="ARBA" id="ARBA00048200"/>
    </source>
</evidence>
<dbReference type="EC" id="1.1.1.133" evidence="3 6"/>
<comment type="function">
    <text evidence="6">Catalyzes the reduction of dTDP-6-deoxy-L-lyxo-4-hexulose to yield dTDP-L-rhamnose.</text>
</comment>
<dbReference type="InterPro" id="IPR005913">
    <property type="entry name" value="dTDP_dehydrorham_reduct"/>
</dbReference>
<reference evidence="8" key="1">
    <citation type="journal article" date="2014" name="Int. J. Syst. Evol. Microbiol.">
        <title>Complete genome sequence of Corynebacterium casei LMG S-19264T (=DSM 44701T), isolated from a smear-ripened cheese.</title>
        <authorList>
            <consortium name="US DOE Joint Genome Institute (JGI-PGF)"/>
            <person name="Walter F."/>
            <person name="Albersmeier A."/>
            <person name="Kalinowski J."/>
            <person name="Ruckert C."/>
        </authorList>
    </citation>
    <scope>NUCLEOTIDE SEQUENCE</scope>
    <source>
        <strain evidence="8">CGMCC 1.15320</strain>
    </source>
</reference>
<dbReference type="CDD" id="cd05254">
    <property type="entry name" value="dTDP_HR_like_SDR_e"/>
    <property type="match status" value="1"/>
</dbReference>
<sequence length="294" mass="32019">MRIVVTGRFGQLAQSLREKAAERSGVELVMLGRPELDLARPDIVRAALCDARPDIVVSAAAYTAVNQAEDEADLAYTINAKGAETVALAARKCNAPIIHLSTDYVFSGSSGELYTEDDAPGPLNVYGKSKLEGERLAAEAHPQHVILRTSWVYSPFGRNFVKTMLRLAEERANVSVVSDQWGNPTSALDLAEAILRVAERLHGNEPPVHGTYHLAGADPINWSGFARLIFGISDELGGPKAKVADVLTRDYPTKALRPQNSRLSCEKFKATFGFELPGWNTSLRPGVQRLLKRG</sequence>
<comment type="caution">
    <text evidence="8">The sequence shown here is derived from an EMBL/GenBank/DDBJ whole genome shotgun (WGS) entry which is preliminary data.</text>
</comment>
<organism evidence="8 9">
    <name type="scientific">Nitratireductor aestuarii</name>
    <dbReference type="NCBI Taxonomy" id="1735103"/>
    <lineage>
        <taxon>Bacteria</taxon>
        <taxon>Pseudomonadati</taxon>
        <taxon>Pseudomonadota</taxon>
        <taxon>Alphaproteobacteria</taxon>
        <taxon>Hyphomicrobiales</taxon>
        <taxon>Phyllobacteriaceae</taxon>
        <taxon>Nitratireductor</taxon>
    </lineage>
</organism>
<dbReference type="NCBIfam" id="TIGR01214">
    <property type="entry name" value="rmlD"/>
    <property type="match status" value="1"/>
</dbReference>
<evidence type="ECO:0000256" key="4">
    <source>
        <dbReference type="ARBA" id="ARBA00017099"/>
    </source>
</evidence>
<dbReference type="Gene3D" id="3.90.25.10">
    <property type="entry name" value="UDP-galactose 4-epimerase, domain 1"/>
    <property type="match status" value="1"/>
</dbReference>
<comment type="catalytic activity">
    <reaction evidence="5 6">
        <text>dTDP-beta-L-rhamnose + NADP(+) = dTDP-4-dehydro-beta-L-rhamnose + NADPH + H(+)</text>
        <dbReference type="Rhea" id="RHEA:21796"/>
        <dbReference type="ChEBI" id="CHEBI:15378"/>
        <dbReference type="ChEBI" id="CHEBI:57510"/>
        <dbReference type="ChEBI" id="CHEBI:57783"/>
        <dbReference type="ChEBI" id="CHEBI:58349"/>
        <dbReference type="ChEBI" id="CHEBI:62830"/>
        <dbReference type="EC" id="1.1.1.133"/>
    </reaction>
</comment>
<comment type="cofactor">
    <cofactor evidence="6">
        <name>Mg(2+)</name>
        <dbReference type="ChEBI" id="CHEBI:18420"/>
    </cofactor>
    <text evidence="6">Binds 1 Mg(2+) ion per monomer.</text>
</comment>
<accession>A0A916W2B3</accession>
<keyword evidence="9" id="KW-1185">Reference proteome</keyword>
<proteinExistence type="inferred from homology"/>
<feature type="domain" description="RmlD-like substrate binding" evidence="7">
    <location>
        <begin position="1"/>
        <end position="289"/>
    </location>
</feature>
<evidence type="ECO:0000313" key="8">
    <source>
        <dbReference type="EMBL" id="GGA61797.1"/>
    </source>
</evidence>
<evidence type="ECO:0000256" key="6">
    <source>
        <dbReference type="RuleBase" id="RU364082"/>
    </source>
</evidence>
<dbReference type="Pfam" id="PF04321">
    <property type="entry name" value="RmlD_sub_bind"/>
    <property type="match status" value="1"/>
</dbReference>
<dbReference type="GO" id="GO:0008831">
    <property type="term" value="F:dTDP-4-dehydrorhamnose reductase activity"/>
    <property type="evidence" value="ECO:0007669"/>
    <property type="project" value="UniProtKB-EC"/>
</dbReference>
<evidence type="ECO:0000313" key="9">
    <source>
        <dbReference type="Proteomes" id="UP000636264"/>
    </source>
</evidence>
<evidence type="ECO:0000256" key="1">
    <source>
        <dbReference type="ARBA" id="ARBA00004781"/>
    </source>
</evidence>
<dbReference type="SUPFAM" id="SSF51735">
    <property type="entry name" value="NAD(P)-binding Rossmann-fold domains"/>
    <property type="match status" value="1"/>
</dbReference>
<dbReference type="PANTHER" id="PTHR10491">
    <property type="entry name" value="DTDP-4-DEHYDRORHAMNOSE REDUCTASE"/>
    <property type="match status" value="1"/>
</dbReference>
<reference evidence="8" key="2">
    <citation type="submission" date="2020-09" db="EMBL/GenBank/DDBJ databases">
        <authorList>
            <person name="Sun Q."/>
            <person name="Zhou Y."/>
        </authorList>
    </citation>
    <scope>NUCLEOTIDE SEQUENCE</scope>
    <source>
        <strain evidence="8">CGMCC 1.15320</strain>
    </source>
</reference>
<dbReference type="Proteomes" id="UP000636264">
    <property type="component" value="Unassembled WGS sequence"/>
</dbReference>
<comment type="pathway">
    <text evidence="1 6">Carbohydrate biosynthesis; dTDP-L-rhamnose biosynthesis.</text>
</comment>
<dbReference type="AlphaFoldDB" id="A0A916W2B3"/>
<keyword evidence="6" id="KW-0560">Oxidoreductase</keyword>
<evidence type="ECO:0000259" key="7">
    <source>
        <dbReference type="Pfam" id="PF04321"/>
    </source>
</evidence>
<dbReference type="InterPro" id="IPR036291">
    <property type="entry name" value="NAD(P)-bd_dom_sf"/>
</dbReference>
<dbReference type="Gene3D" id="3.40.50.720">
    <property type="entry name" value="NAD(P)-binding Rossmann-like Domain"/>
    <property type="match status" value="1"/>
</dbReference>
<comment type="similarity">
    <text evidence="2 6">Belongs to the dTDP-4-dehydrorhamnose reductase family.</text>
</comment>
<evidence type="ECO:0000256" key="3">
    <source>
        <dbReference type="ARBA" id="ARBA00012929"/>
    </source>
</evidence>
<dbReference type="RefSeq" id="WP_188720284.1">
    <property type="nucleotide sequence ID" value="NZ_BMIF01000003.1"/>
</dbReference>
<dbReference type="PANTHER" id="PTHR10491:SF4">
    <property type="entry name" value="METHIONINE ADENOSYLTRANSFERASE 2 SUBUNIT BETA"/>
    <property type="match status" value="1"/>
</dbReference>
<name>A0A916W2B3_9HYPH</name>
<evidence type="ECO:0000256" key="2">
    <source>
        <dbReference type="ARBA" id="ARBA00010944"/>
    </source>
</evidence>
<gene>
    <name evidence="8" type="ORF">GCM10011385_14410</name>
</gene>